<organism evidence="2 3">
    <name type="scientific">Plectus sambesii</name>
    <dbReference type="NCBI Taxonomy" id="2011161"/>
    <lineage>
        <taxon>Eukaryota</taxon>
        <taxon>Metazoa</taxon>
        <taxon>Ecdysozoa</taxon>
        <taxon>Nematoda</taxon>
        <taxon>Chromadorea</taxon>
        <taxon>Plectida</taxon>
        <taxon>Plectina</taxon>
        <taxon>Plectoidea</taxon>
        <taxon>Plectidae</taxon>
        <taxon>Plectus</taxon>
    </lineage>
</organism>
<evidence type="ECO:0000256" key="1">
    <source>
        <dbReference type="SAM" id="MobiDB-lite"/>
    </source>
</evidence>
<feature type="compositionally biased region" description="Basic and acidic residues" evidence="1">
    <location>
        <begin position="83"/>
        <end position="101"/>
    </location>
</feature>
<feature type="region of interest" description="Disordered" evidence="1">
    <location>
        <begin position="75"/>
        <end position="101"/>
    </location>
</feature>
<keyword evidence="2" id="KW-1185">Reference proteome</keyword>
<evidence type="ECO:0000313" key="2">
    <source>
        <dbReference type="Proteomes" id="UP000887566"/>
    </source>
</evidence>
<dbReference type="Proteomes" id="UP000887566">
    <property type="component" value="Unplaced"/>
</dbReference>
<dbReference type="WBParaSite" id="PSAMB.scaffold4744size13664.g25082.t1">
    <property type="protein sequence ID" value="PSAMB.scaffold4744size13664.g25082.t1"/>
    <property type="gene ID" value="PSAMB.scaffold4744size13664.g25082"/>
</dbReference>
<protein>
    <submittedName>
        <fullName evidence="3">Uncharacterized protein</fullName>
    </submittedName>
</protein>
<sequence length="101" mass="10912">MGRGDKGASAPARAAGRAARHSSLSPCLPSILRRLSVEREMGRAKIDDQLYGPLRCSCGVVFSVANDRSVATGWGRISGENGLGERRDEEREKKREKGWGG</sequence>
<dbReference type="AlphaFoldDB" id="A0A914WP39"/>
<proteinExistence type="predicted"/>
<evidence type="ECO:0000313" key="3">
    <source>
        <dbReference type="WBParaSite" id="PSAMB.scaffold4744size13664.g25082.t1"/>
    </source>
</evidence>
<feature type="compositionally biased region" description="Low complexity" evidence="1">
    <location>
        <begin position="8"/>
        <end position="23"/>
    </location>
</feature>
<reference evidence="3" key="1">
    <citation type="submission" date="2022-11" db="UniProtKB">
        <authorList>
            <consortium name="WormBaseParasite"/>
        </authorList>
    </citation>
    <scope>IDENTIFICATION</scope>
</reference>
<feature type="region of interest" description="Disordered" evidence="1">
    <location>
        <begin position="1"/>
        <end position="23"/>
    </location>
</feature>
<name>A0A914WP39_9BILA</name>
<accession>A0A914WP39</accession>